<organism evidence="1 2">
    <name type="scientific">Zizania palustris</name>
    <name type="common">Northern wild rice</name>
    <dbReference type="NCBI Taxonomy" id="103762"/>
    <lineage>
        <taxon>Eukaryota</taxon>
        <taxon>Viridiplantae</taxon>
        <taxon>Streptophyta</taxon>
        <taxon>Embryophyta</taxon>
        <taxon>Tracheophyta</taxon>
        <taxon>Spermatophyta</taxon>
        <taxon>Magnoliopsida</taxon>
        <taxon>Liliopsida</taxon>
        <taxon>Poales</taxon>
        <taxon>Poaceae</taxon>
        <taxon>BOP clade</taxon>
        <taxon>Oryzoideae</taxon>
        <taxon>Oryzeae</taxon>
        <taxon>Zizaniinae</taxon>
        <taxon>Zizania</taxon>
    </lineage>
</organism>
<reference evidence="1" key="1">
    <citation type="journal article" date="2021" name="bioRxiv">
        <title>Whole Genome Assembly and Annotation of Northern Wild Rice, Zizania palustris L., Supports a Whole Genome Duplication in the Zizania Genus.</title>
        <authorList>
            <person name="Haas M."/>
            <person name="Kono T."/>
            <person name="Macchietto M."/>
            <person name="Millas R."/>
            <person name="McGilp L."/>
            <person name="Shao M."/>
            <person name="Duquette J."/>
            <person name="Hirsch C.N."/>
            <person name="Kimball J."/>
        </authorList>
    </citation>
    <scope>NUCLEOTIDE SEQUENCE</scope>
    <source>
        <tissue evidence="1">Fresh leaf tissue</tissue>
    </source>
</reference>
<name>A0A8J5RK95_ZIZPA</name>
<protein>
    <submittedName>
        <fullName evidence="1">Uncharacterized protein</fullName>
    </submittedName>
</protein>
<comment type="caution">
    <text evidence="1">The sequence shown here is derived from an EMBL/GenBank/DDBJ whole genome shotgun (WGS) entry which is preliminary data.</text>
</comment>
<dbReference type="AlphaFoldDB" id="A0A8J5RK95"/>
<gene>
    <name evidence="1" type="ORF">GUJ93_ZPchr0008g13669</name>
</gene>
<reference evidence="1" key="2">
    <citation type="submission" date="2021-02" db="EMBL/GenBank/DDBJ databases">
        <authorList>
            <person name="Kimball J.A."/>
            <person name="Haas M.W."/>
            <person name="Macchietto M."/>
            <person name="Kono T."/>
            <person name="Duquette J."/>
            <person name="Shao M."/>
        </authorList>
    </citation>
    <scope>NUCLEOTIDE SEQUENCE</scope>
    <source>
        <tissue evidence="1">Fresh leaf tissue</tissue>
    </source>
</reference>
<evidence type="ECO:0000313" key="2">
    <source>
        <dbReference type="Proteomes" id="UP000729402"/>
    </source>
</evidence>
<accession>A0A8J5RK95</accession>
<dbReference type="Proteomes" id="UP000729402">
    <property type="component" value="Unassembled WGS sequence"/>
</dbReference>
<sequence>MVAYASCRLRQNPSGHAPTPPLDYAPPPSCLSVPRLLRQLLRESVYEVVISGHLRPIVLQGTTSSSALVTLANFVLLSGPVPDEFKTDGGSKVLTQPPRRSVVVAYPSRQKHVVNFLLLRVDPTQSARTLVVSHVFWLIPINGVLRLLTGDFTIMEQDVMTLDDWWKARR</sequence>
<dbReference type="EMBL" id="JAAALK010000290">
    <property type="protein sequence ID" value="KAG8048382.1"/>
    <property type="molecule type" value="Genomic_DNA"/>
</dbReference>
<proteinExistence type="predicted"/>
<keyword evidence="2" id="KW-1185">Reference proteome</keyword>
<evidence type="ECO:0000313" key="1">
    <source>
        <dbReference type="EMBL" id="KAG8048382.1"/>
    </source>
</evidence>